<gene>
    <name evidence="6" type="ORF">BCL74_0154</name>
</gene>
<dbReference type="OrthoDB" id="9795242at2"/>
<comment type="caution">
    <text evidence="6">The sequence shown here is derived from an EMBL/GenBank/DDBJ whole genome shotgun (WGS) entry which is preliminary data.</text>
</comment>
<evidence type="ECO:0000256" key="1">
    <source>
        <dbReference type="ARBA" id="ARBA00023015"/>
    </source>
</evidence>
<dbReference type="InterPro" id="IPR001647">
    <property type="entry name" value="HTH_TetR"/>
</dbReference>
<keyword evidence="2 4" id="KW-0238">DNA-binding</keyword>
<feature type="DNA-binding region" description="H-T-H motif" evidence="4">
    <location>
        <begin position="31"/>
        <end position="50"/>
    </location>
</feature>
<dbReference type="InterPro" id="IPR009057">
    <property type="entry name" value="Homeodomain-like_sf"/>
</dbReference>
<dbReference type="RefSeq" id="WP_121216775.1">
    <property type="nucleotide sequence ID" value="NZ_RBIG01000001.1"/>
</dbReference>
<dbReference type="SUPFAM" id="SSF48498">
    <property type="entry name" value="Tetracyclin repressor-like, C-terminal domain"/>
    <property type="match status" value="1"/>
</dbReference>
<dbReference type="Gene3D" id="1.10.357.10">
    <property type="entry name" value="Tetracycline Repressor, domain 2"/>
    <property type="match status" value="1"/>
</dbReference>
<dbReference type="PROSITE" id="PS01081">
    <property type="entry name" value="HTH_TETR_1"/>
    <property type="match status" value="1"/>
</dbReference>
<evidence type="ECO:0000256" key="4">
    <source>
        <dbReference type="PROSITE-ProRule" id="PRU00335"/>
    </source>
</evidence>
<feature type="domain" description="HTH tetR-type" evidence="5">
    <location>
        <begin position="8"/>
        <end position="68"/>
    </location>
</feature>
<sequence>MAKGRPRSFDMDEALDRALNLFWTKGYEGTSLSDLTQAMGISPPSLYAAFGNKEELFRRALDRYVQETIDFDGIVSAPTAREVAERVLHISTECDPERPAGCLLVQAALSCSEASDSVRKELIARRKAGEDALRDRFARAVREGDLPATANPALLAGYLTVTAEGMAVHAASGASPETLRGIANAALQAWSVLIAGDKSSASLPGEAAD</sequence>
<dbReference type="SUPFAM" id="SSF46689">
    <property type="entry name" value="Homeodomain-like"/>
    <property type="match status" value="1"/>
</dbReference>
<protein>
    <submittedName>
        <fullName evidence="6">AcrR family transcriptional regulator</fullName>
    </submittedName>
</protein>
<dbReference type="InterPro" id="IPR036271">
    <property type="entry name" value="Tet_transcr_reg_TetR-rel_C_sf"/>
</dbReference>
<dbReference type="AlphaFoldDB" id="A0A420WN23"/>
<dbReference type="InterPro" id="IPR023772">
    <property type="entry name" value="DNA-bd_HTH_TetR-type_CS"/>
</dbReference>
<dbReference type="PANTHER" id="PTHR47506:SF1">
    <property type="entry name" value="HTH-TYPE TRANSCRIPTIONAL REGULATOR YJDC"/>
    <property type="match status" value="1"/>
</dbReference>
<keyword evidence="1" id="KW-0805">Transcription regulation</keyword>
<dbReference type="GO" id="GO:0003677">
    <property type="term" value="F:DNA binding"/>
    <property type="evidence" value="ECO:0007669"/>
    <property type="project" value="UniProtKB-UniRule"/>
</dbReference>
<dbReference type="Gene3D" id="1.10.10.60">
    <property type="entry name" value="Homeodomain-like"/>
    <property type="match status" value="1"/>
</dbReference>
<dbReference type="EMBL" id="RBIG01000001">
    <property type="protein sequence ID" value="RKQ72390.1"/>
    <property type="molecule type" value="Genomic_DNA"/>
</dbReference>
<name>A0A420WN23_9PROT</name>
<evidence type="ECO:0000256" key="3">
    <source>
        <dbReference type="ARBA" id="ARBA00023163"/>
    </source>
</evidence>
<dbReference type="InterPro" id="IPR011075">
    <property type="entry name" value="TetR_C"/>
</dbReference>
<evidence type="ECO:0000313" key="6">
    <source>
        <dbReference type="EMBL" id="RKQ72390.1"/>
    </source>
</evidence>
<organism evidence="6 7">
    <name type="scientific">Oceanibaculum indicum</name>
    <dbReference type="NCBI Taxonomy" id="526216"/>
    <lineage>
        <taxon>Bacteria</taxon>
        <taxon>Pseudomonadati</taxon>
        <taxon>Pseudomonadota</taxon>
        <taxon>Alphaproteobacteria</taxon>
        <taxon>Rhodospirillales</taxon>
        <taxon>Oceanibaculaceae</taxon>
        <taxon>Oceanibaculum</taxon>
    </lineage>
</organism>
<reference evidence="6 7" key="1">
    <citation type="submission" date="2018-10" db="EMBL/GenBank/DDBJ databases">
        <title>Comparative analysis of microorganisms from saline springs in Andes Mountain Range, Colombia.</title>
        <authorList>
            <person name="Rubin E."/>
        </authorList>
    </citation>
    <scope>NUCLEOTIDE SEQUENCE [LARGE SCALE GENOMIC DNA]</scope>
    <source>
        <strain evidence="6 7">USBA 36</strain>
    </source>
</reference>
<dbReference type="PANTHER" id="PTHR47506">
    <property type="entry name" value="TRANSCRIPTIONAL REGULATORY PROTEIN"/>
    <property type="match status" value="1"/>
</dbReference>
<accession>A0A420WN23</accession>
<evidence type="ECO:0000256" key="2">
    <source>
        <dbReference type="ARBA" id="ARBA00023125"/>
    </source>
</evidence>
<keyword evidence="3" id="KW-0804">Transcription</keyword>
<dbReference type="Pfam" id="PF00440">
    <property type="entry name" value="TetR_N"/>
    <property type="match status" value="1"/>
</dbReference>
<dbReference type="PRINTS" id="PR00455">
    <property type="entry name" value="HTHTETR"/>
</dbReference>
<dbReference type="Pfam" id="PF16925">
    <property type="entry name" value="TetR_C_13"/>
    <property type="match status" value="1"/>
</dbReference>
<evidence type="ECO:0000313" key="7">
    <source>
        <dbReference type="Proteomes" id="UP000277424"/>
    </source>
</evidence>
<proteinExistence type="predicted"/>
<evidence type="ECO:0000259" key="5">
    <source>
        <dbReference type="PROSITE" id="PS50977"/>
    </source>
</evidence>
<dbReference type="PROSITE" id="PS50977">
    <property type="entry name" value="HTH_TETR_2"/>
    <property type="match status" value="1"/>
</dbReference>
<dbReference type="Proteomes" id="UP000277424">
    <property type="component" value="Unassembled WGS sequence"/>
</dbReference>